<name>A0ABW3VZY0_9ACTN</name>
<dbReference type="EMBL" id="JBHTLX010000009">
    <property type="protein sequence ID" value="MFD1247754.1"/>
    <property type="molecule type" value="Genomic_DNA"/>
</dbReference>
<dbReference type="Proteomes" id="UP001597229">
    <property type="component" value="Unassembled WGS sequence"/>
</dbReference>
<gene>
    <name evidence="1" type="ORF">ACFQ3F_08135</name>
</gene>
<reference evidence="2" key="1">
    <citation type="journal article" date="2019" name="Int. J. Syst. Evol. Microbiol.">
        <title>The Global Catalogue of Microorganisms (GCM) 10K type strain sequencing project: providing services to taxonomists for standard genome sequencing and annotation.</title>
        <authorList>
            <consortium name="The Broad Institute Genomics Platform"/>
            <consortium name="The Broad Institute Genome Sequencing Center for Infectious Disease"/>
            <person name="Wu L."/>
            <person name="Ma J."/>
        </authorList>
    </citation>
    <scope>NUCLEOTIDE SEQUENCE [LARGE SCALE GENOMIC DNA]</scope>
    <source>
        <strain evidence="2">CCUG 52478</strain>
    </source>
</reference>
<dbReference type="InterPro" id="IPR029033">
    <property type="entry name" value="His_PPase_superfam"/>
</dbReference>
<comment type="caution">
    <text evidence="1">The sequence shown here is derived from an EMBL/GenBank/DDBJ whole genome shotgun (WGS) entry which is preliminary data.</text>
</comment>
<dbReference type="Gene3D" id="3.40.50.1240">
    <property type="entry name" value="Phosphoglycerate mutase-like"/>
    <property type="match status" value="1"/>
</dbReference>
<dbReference type="SUPFAM" id="SSF53254">
    <property type="entry name" value="Phosphoglycerate mutase-like"/>
    <property type="match status" value="1"/>
</dbReference>
<keyword evidence="2" id="KW-1185">Reference proteome</keyword>
<dbReference type="InterPro" id="IPR013078">
    <property type="entry name" value="His_Pase_superF_clade-1"/>
</dbReference>
<dbReference type="Pfam" id="PF00300">
    <property type="entry name" value="His_Phos_1"/>
    <property type="match status" value="1"/>
</dbReference>
<dbReference type="CDD" id="cd07067">
    <property type="entry name" value="HP_PGM_like"/>
    <property type="match status" value="1"/>
</dbReference>
<protein>
    <submittedName>
        <fullName evidence="1">SixA phosphatase family protein</fullName>
    </submittedName>
</protein>
<organism evidence="1 2">
    <name type="scientific">Nocardioides ginsengisoli</name>
    <dbReference type="NCBI Taxonomy" id="363868"/>
    <lineage>
        <taxon>Bacteria</taxon>
        <taxon>Bacillati</taxon>
        <taxon>Actinomycetota</taxon>
        <taxon>Actinomycetes</taxon>
        <taxon>Propionibacteriales</taxon>
        <taxon>Nocardioidaceae</taxon>
        <taxon>Nocardioides</taxon>
    </lineage>
</organism>
<evidence type="ECO:0000313" key="2">
    <source>
        <dbReference type="Proteomes" id="UP001597229"/>
    </source>
</evidence>
<proteinExistence type="predicted"/>
<accession>A0ABW3VZY0</accession>
<dbReference type="SMART" id="SM00855">
    <property type="entry name" value="PGAM"/>
    <property type="match status" value="1"/>
</dbReference>
<evidence type="ECO:0000313" key="1">
    <source>
        <dbReference type="EMBL" id="MFD1247754.1"/>
    </source>
</evidence>
<dbReference type="RefSeq" id="WP_367918829.1">
    <property type="nucleotide sequence ID" value="NZ_BAABAC010000015.1"/>
</dbReference>
<sequence length="170" mass="18006">MERERLLVVVRHAKAEPFAASDVERPLSERGRADGHELGIWLAAQGVAADVAYVSYAVRTRQTWSAVAEGAGWTITPHFDGNLYDTDEEGVLELVRTTPESAQAVVVIGHNPTVGMLAQLLDDGEGEATGAVATEGFPTSAAAVFVVPGAWADVEPTALRLSAFHVGRAD</sequence>